<feature type="region of interest" description="Disordered" evidence="1">
    <location>
        <begin position="37"/>
        <end position="59"/>
    </location>
</feature>
<evidence type="ECO:0000256" key="1">
    <source>
        <dbReference type="SAM" id="MobiDB-lite"/>
    </source>
</evidence>
<dbReference type="KEGG" id="ido:I598_1885"/>
<dbReference type="EMBL" id="CP014209">
    <property type="protein sequence ID" value="ANC31433.1"/>
    <property type="molecule type" value="Genomic_DNA"/>
</dbReference>
<proteinExistence type="predicted"/>
<sequence>MIGSLLHPHTLIVEQVVDGPPDADGVATETVATREWGPCSVHQHETSETPPPTERPVERRAVSGPHAPWIASGDRLLHDGDQWWVEGRPAHFTGGVLDDHTELVMTTWG</sequence>
<dbReference type="Proteomes" id="UP000076794">
    <property type="component" value="Chromosome"/>
</dbReference>
<dbReference type="OrthoDB" id="128799at2"/>
<name>A0A161HYE5_9MICO</name>
<evidence type="ECO:0000313" key="3">
    <source>
        <dbReference type="Proteomes" id="UP000076794"/>
    </source>
</evidence>
<organism evidence="2 3">
    <name type="scientific">Isoptericola dokdonensis DS-3</name>
    <dbReference type="NCBI Taxonomy" id="1300344"/>
    <lineage>
        <taxon>Bacteria</taxon>
        <taxon>Bacillati</taxon>
        <taxon>Actinomycetota</taxon>
        <taxon>Actinomycetes</taxon>
        <taxon>Micrococcales</taxon>
        <taxon>Promicromonosporaceae</taxon>
        <taxon>Isoptericola</taxon>
    </lineage>
</organism>
<dbReference type="STRING" id="1300344.I598_1885"/>
<dbReference type="PATRIC" id="fig|1300344.3.peg.1894"/>
<gene>
    <name evidence="2" type="ORF">I598_1885</name>
</gene>
<dbReference type="RefSeq" id="WP_068202733.1">
    <property type="nucleotide sequence ID" value="NZ_CP014209.1"/>
</dbReference>
<keyword evidence="3" id="KW-1185">Reference proteome</keyword>
<accession>A0A161HYE5</accession>
<dbReference type="AlphaFoldDB" id="A0A161HYE5"/>
<reference evidence="2 3" key="1">
    <citation type="submission" date="2016-01" db="EMBL/GenBank/DDBJ databases">
        <title>Complete genome sequence of a soil Actinobacterium, Isoptericola dokdonensis DS-3.</title>
        <authorList>
            <person name="Kwon S.-K."/>
            <person name="Kim J.F."/>
        </authorList>
    </citation>
    <scope>NUCLEOTIDE SEQUENCE [LARGE SCALE GENOMIC DNA]</scope>
    <source>
        <strain evidence="2 3">DS-3</strain>
    </source>
</reference>
<protein>
    <submittedName>
        <fullName evidence="2">Uncharacterized protein</fullName>
    </submittedName>
</protein>
<evidence type="ECO:0000313" key="2">
    <source>
        <dbReference type="EMBL" id="ANC31433.1"/>
    </source>
</evidence>